<dbReference type="EMBL" id="MPUH01000236">
    <property type="protein sequence ID" value="OMJ85466.1"/>
    <property type="molecule type" value="Genomic_DNA"/>
</dbReference>
<dbReference type="SUPFAM" id="SSF52151">
    <property type="entry name" value="FabD/lysophospholipase-like"/>
    <property type="match status" value="1"/>
</dbReference>
<keyword evidence="2" id="KW-0442">Lipid degradation</keyword>
<dbReference type="InterPro" id="IPR002641">
    <property type="entry name" value="PNPLA_dom"/>
</dbReference>
<evidence type="ECO:0000256" key="3">
    <source>
        <dbReference type="SAM" id="SignalP"/>
    </source>
</evidence>
<dbReference type="Pfam" id="PF01734">
    <property type="entry name" value="Patatin"/>
    <property type="match status" value="1"/>
</dbReference>
<gene>
    <name evidence="5" type="ORF">SteCoe_13226</name>
</gene>
<feature type="short sequence motif" description="GXSXG" evidence="2">
    <location>
        <begin position="58"/>
        <end position="62"/>
    </location>
</feature>
<evidence type="ECO:0000259" key="4">
    <source>
        <dbReference type="PROSITE" id="PS51635"/>
    </source>
</evidence>
<sequence length="324" mass="35513">MLWLITLLSLAWQKVDSQKCLALTLEGGGSKGAYEAGVLYSLASSTSGVNFKWNAVTGISIGSVNSGLVAQYPMGQELPMANYMLNFWRSLNGSSSIWVDWTGGYASGLLFHSGLVNNAPAVELAKTWLPKLPQRNITVGSTNLDLGDFGNFNETLGMAIIDAITASASIPFMFPPKIFEGYAWADGACIMNLDVFSAVQRCLAVTPNQKDISVDMIFAGPVTPLKNETSFKTPDVLSRIYEIHSWDQSTWYTYNAMKAYPNVNYRYSIIPSQVVPGMLNFTKQAIEFDIQLGIKDGQNALKGQSQAKEVVQELYKKAREIIIG</sequence>
<feature type="active site" description="Proton acceptor" evidence="2">
    <location>
        <position position="186"/>
    </location>
</feature>
<feature type="short sequence motif" description="DGA/G" evidence="2">
    <location>
        <begin position="186"/>
        <end position="188"/>
    </location>
</feature>
<accession>A0A1R2C8Z2</accession>
<feature type="signal peptide" evidence="3">
    <location>
        <begin position="1"/>
        <end position="17"/>
    </location>
</feature>
<dbReference type="GO" id="GO:0016042">
    <property type="term" value="P:lipid catabolic process"/>
    <property type="evidence" value="ECO:0007669"/>
    <property type="project" value="UniProtKB-UniRule"/>
</dbReference>
<dbReference type="InterPro" id="IPR016035">
    <property type="entry name" value="Acyl_Trfase/lysoPLipase"/>
</dbReference>
<name>A0A1R2C8Z2_9CILI</name>
<keyword evidence="2" id="KW-0378">Hydrolase</keyword>
<evidence type="ECO:0000256" key="2">
    <source>
        <dbReference type="PROSITE-ProRule" id="PRU01161"/>
    </source>
</evidence>
<evidence type="ECO:0000313" key="6">
    <source>
        <dbReference type="Proteomes" id="UP000187209"/>
    </source>
</evidence>
<dbReference type="GO" id="GO:0016787">
    <property type="term" value="F:hydrolase activity"/>
    <property type="evidence" value="ECO:0007669"/>
    <property type="project" value="UniProtKB-UniRule"/>
</dbReference>
<comment type="caution">
    <text evidence="5">The sequence shown here is derived from an EMBL/GenBank/DDBJ whole genome shotgun (WGS) entry which is preliminary data.</text>
</comment>
<dbReference type="Gene3D" id="3.40.1090.10">
    <property type="entry name" value="Cytosolic phospholipase A2 catalytic domain"/>
    <property type="match status" value="2"/>
</dbReference>
<organism evidence="5 6">
    <name type="scientific">Stentor coeruleus</name>
    <dbReference type="NCBI Taxonomy" id="5963"/>
    <lineage>
        <taxon>Eukaryota</taxon>
        <taxon>Sar</taxon>
        <taxon>Alveolata</taxon>
        <taxon>Ciliophora</taxon>
        <taxon>Postciliodesmatophora</taxon>
        <taxon>Heterotrichea</taxon>
        <taxon>Heterotrichida</taxon>
        <taxon>Stentoridae</taxon>
        <taxon>Stentor</taxon>
    </lineage>
</organism>
<feature type="active site" description="Nucleophile" evidence="2">
    <location>
        <position position="60"/>
    </location>
</feature>
<reference evidence="5 6" key="1">
    <citation type="submission" date="2016-11" db="EMBL/GenBank/DDBJ databases">
        <title>The macronuclear genome of Stentor coeruleus: a giant cell with tiny introns.</title>
        <authorList>
            <person name="Slabodnick M."/>
            <person name="Ruby J.G."/>
            <person name="Reiff S.B."/>
            <person name="Swart E.C."/>
            <person name="Gosai S."/>
            <person name="Prabakaran S."/>
            <person name="Witkowska E."/>
            <person name="Larue G.E."/>
            <person name="Fisher S."/>
            <person name="Freeman R.M."/>
            <person name="Gunawardena J."/>
            <person name="Chu W."/>
            <person name="Stover N.A."/>
            <person name="Gregory B.D."/>
            <person name="Nowacki M."/>
            <person name="Derisi J."/>
            <person name="Roy S.W."/>
            <person name="Marshall W.F."/>
            <person name="Sood P."/>
        </authorList>
    </citation>
    <scope>NUCLEOTIDE SEQUENCE [LARGE SCALE GENOMIC DNA]</scope>
    <source>
        <strain evidence="5">WM001</strain>
    </source>
</reference>
<evidence type="ECO:0000313" key="5">
    <source>
        <dbReference type="EMBL" id="OMJ85466.1"/>
    </source>
</evidence>
<proteinExistence type="predicted"/>
<dbReference type="AlphaFoldDB" id="A0A1R2C8Z2"/>
<evidence type="ECO:0000256" key="1">
    <source>
        <dbReference type="ARBA" id="ARBA00023098"/>
    </source>
</evidence>
<feature type="domain" description="PNPLA" evidence="4">
    <location>
        <begin position="23"/>
        <end position="199"/>
    </location>
</feature>
<keyword evidence="6" id="KW-1185">Reference proteome</keyword>
<protein>
    <recommendedName>
        <fullName evidence="4">PNPLA domain-containing protein</fullName>
    </recommendedName>
</protein>
<feature type="chain" id="PRO_5010192467" description="PNPLA domain-containing protein" evidence="3">
    <location>
        <begin position="18"/>
        <end position="324"/>
    </location>
</feature>
<keyword evidence="1 2" id="KW-0443">Lipid metabolism</keyword>
<dbReference type="OrthoDB" id="312772at2759"/>
<dbReference type="Proteomes" id="UP000187209">
    <property type="component" value="Unassembled WGS sequence"/>
</dbReference>
<feature type="short sequence motif" description="GXGXXG" evidence="2">
    <location>
        <begin position="27"/>
        <end position="32"/>
    </location>
</feature>
<keyword evidence="3" id="KW-0732">Signal</keyword>
<dbReference type="PROSITE" id="PS51635">
    <property type="entry name" value="PNPLA"/>
    <property type="match status" value="1"/>
</dbReference>